<sequence length="133" mass="14782">MKAHIDRASRWAEEWRRLESGEAVEGVLMQTGATLITKSPFRLGDPVTCVDMDPVSLDDGSTPKSISTLNLPESLIDWRQSQSSWKGLQIFKLNYTPEHFPGSVQVDGATATRIQNPVSDPAEITRELQQDLS</sequence>
<feature type="region of interest" description="Disordered" evidence="1">
    <location>
        <begin position="114"/>
        <end position="133"/>
    </location>
</feature>
<dbReference type="Proteomes" id="UP000244722">
    <property type="component" value="Unassembled WGS sequence"/>
</dbReference>
<dbReference type="EMBL" id="NESQ01000410">
    <property type="protein sequence ID" value="PUU73117.1"/>
    <property type="molecule type" value="Genomic_DNA"/>
</dbReference>
<accession>A0A2T6ZC92</accession>
<proteinExistence type="predicted"/>
<evidence type="ECO:0000256" key="1">
    <source>
        <dbReference type="SAM" id="MobiDB-lite"/>
    </source>
</evidence>
<keyword evidence="3" id="KW-1185">Reference proteome</keyword>
<evidence type="ECO:0000313" key="3">
    <source>
        <dbReference type="Proteomes" id="UP000244722"/>
    </source>
</evidence>
<reference evidence="2 3" key="1">
    <citation type="submission" date="2017-04" db="EMBL/GenBank/DDBJ databases">
        <title>Draft genome sequence of Tuber borchii Vittad., a whitish edible truffle.</title>
        <authorList>
            <consortium name="DOE Joint Genome Institute"/>
            <person name="Murat C."/>
            <person name="Kuo A."/>
            <person name="Barry K.W."/>
            <person name="Clum A."/>
            <person name="Dockter R.B."/>
            <person name="Fauchery L."/>
            <person name="Iotti M."/>
            <person name="Kohler A."/>
            <person name="Labutti K."/>
            <person name="Lindquist E.A."/>
            <person name="Lipzen A."/>
            <person name="Ohm R.A."/>
            <person name="Wang M."/>
            <person name="Grigoriev I.V."/>
            <person name="Zambonelli A."/>
            <person name="Martin F.M."/>
        </authorList>
    </citation>
    <scope>NUCLEOTIDE SEQUENCE [LARGE SCALE GENOMIC DNA]</scope>
    <source>
        <strain evidence="2 3">Tbo3840</strain>
    </source>
</reference>
<name>A0A2T6ZC92_TUBBO</name>
<dbReference type="AlphaFoldDB" id="A0A2T6ZC92"/>
<gene>
    <name evidence="2" type="ORF">B9Z19DRAFT_1135787</name>
</gene>
<dbReference type="OrthoDB" id="5431159at2759"/>
<evidence type="ECO:0000313" key="2">
    <source>
        <dbReference type="EMBL" id="PUU73117.1"/>
    </source>
</evidence>
<protein>
    <submittedName>
        <fullName evidence="2">Uncharacterized protein</fullName>
    </submittedName>
</protein>
<organism evidence="2 3">
    <name type="scientific">Tuber borchii</name>
    <name type="common">White truffle</name>
    <dbReference type="NCBI Taxonomy" id="42251"/>
    <lineage>
        <taxon>Eukaryota</taxon>
        <taxon>Fungi</taxon>
        <taxon>Dikarya</taxon>
        <taxon>Ascomycota</taxon>
        <taxon>Pezizomycotina</taxon>
        <taxon>Pezizomycetes</taxon>
        <taxon>Pezizales</taxon>
        <taxon>Tuberaceae</taxon>
        <taxon>Tuber</taxon>
    </lineage>
</organism>
<comment type="caution">
    <text evidence="2">The sequence shown here is derived from an EMBL/GenBank/DDBJ whole genome shotgun (WGS) entry which is preliminary data.</text>
</comment>
<feature type="compositionally biased region" description="Basic and acidic residues" evidence="1">
    <location>
        <begin position="123"/>
        <end position="133"/>
    </location>
</feature>